<dbReference type="AlphaFoldDB" id="A0AAU9X8S1"/>
<dbReference type="PROSITE" id="PS50209">
    <property type="entry name" value="CARD"/>
    <property type="match status" value="1"/>
</dbReference>
<dbReference type="PANTHER" id="PTHR47691:SF3">
    <property type="entry name" value="HTH-TYPE TRANSCRIPTIONAL REGULATOR RV0890C-RELATED"/>
    <property type="match status" value="1"/>
</dbReference>
<proteinExistence type="predicted"/>
<dbReference type="CDD" id="cd01671">
    <property type="entry name" value="CARD"/>
    <property type="match status" value="1"/>
</dbReference>
<keyword evidence="1" id="KW-0802">TPR repeat</keyword>
<sequence length="791" mass="88782">MEESHRKVLRKFRLHISRNIDPRRITEVLFTKEILDEASKESILAQTTSEGKAFCLLDELSRSGPDAFESFLNALHGSGRSFLANEINLHLSGVQPSEGNEWRPRSIGLPRKVPNFVGRIDICEEITGLLTTDEDDITCLVTVVAPPGFGKTALAKTVGNMILSQGKKDVIYMCLRSVSSLACAAEYLLKEAVGSHADQKDAVSQLKRYLTSLRNPTVLILDNAEDLQAEDESNFYKLLENIGVHAKNLVTLITSRIPISTLDLWSFATKHYPLRPLANEDSLLFLKNCVPDISRQSAKEFATACRGIPLLLNITASFLKKKAVNPSDLHRKLQNCPHSFLKGKSQKIQELNSHLKVFYNNLQPEMKKVLGFLASFPRSFTKEEAKDVLFPTEDFLDFQYMLDNLEQHSLLQLDEVSNHLYYSLHPLVQAFCKSSREETCMEYNTAIKLFSRHYLTLLQDLSDKFIGTDGKVAIDKYHINKTNIIHALVASVEEGDDQLKRDGLTISTNAVNFLAKVLNIGEFMSVYSQCSQAAVKLNDKILLSECLVSIGFKQLCYYGYKDAFHTSAKESLQQAHELQSELSISGTECEGHCKCKLGLCTFISGDKKKGISLIAQGIAIRKRRVRSDGSGKVERMLLAGGFCDLAMAMFVSGNLRAAVNIWTNICLVRYRELLGQHPFTASLLHYLGDAYQCLGDLKRAVAFKRESLEMRKYLLGDNHLDTARAYYGLGCALGALGSTEEALENIKKAREIQIRFAASEQDIDKTNQEMNRLRGRVTMDFPCFKVEQMYI</sequence>
<dbReference type="SMART" id="SM00028">
    <property type="entry name" value="TPR"/>
    <property type="match status" value="2"/>
</dbReference>
<dbReference type="Pfam" id="PF13374">
    <property type="entry name" value="TPR_10"/>
    <property type="match status" value="1"/>
</dbReference>
<gene>
    <name evidence="4" type="ORF">PMEA_00018352</name>
</gene>
<dbReference type="PANTHER" id="PTHR47691">
    <property type="entry name" value="REGULATOR-RELATED"/>
    <property type="match status" value="1"/>
</dbReference>
<dbReference type="Gene3D" id="3.40.50.300">
    <property type="entry name" value="P-loop containing nucleotide triphosphate hydrolases"/>
    <property type="match status" value="1"/>
</dbReference>
<dbReference type="GO" id="GO:0042981">
    <property type="term" value="P:regulation of apoptotic process"/>
    <property type="evidence" value="ECO:0007669"/>
    <property type="project" value="InterPro"/>
</dbReference>
<comment type="caution">
    <text evidence="4">The sequence shown here is derived from an EMBL/GenBank/DDBJ whole genome shotgun (WGS) entry which is preliminary data.</text>
</comment>
<dbReference type="SUPFAM" id="SSF47986">
    <property type="entry name" value="DEATH domain"/>
    <property type="match status" value="1"/>
</dbReference>
<dbReference type="Pfam" id="PF00619">
    <property type="entry name" value="CARD"/>
    <property type="match status" value="1"/>
</dbReference>
<evidence type="ECO:0000256" key="1">
    <source>
        <dbReference type="PROSITE-ProRule" id="PRU00339"/>
    </source>
</evidence>
<evidence type="ECO:0000256" key="2">
    <source>
        <dbReference type="SAM" id="Coils"/>
    </source>
</evidence>
<organism evidence="4 5">
    <name type="scientific">Pocillopora meandrina</name>
    <dbReference type="NCBI Taxonomy" id="46732"/>
    <lineage>
        <taxon>Eukaryota</taxon>
        <taxon>Metazoa</taxon>
        <taxon>Cnidaria</taxon>
        <taxon>Anthozoa</taxon>
        <taxon>Hexacorallia</taxon>
        <taxon>Scleractinia</taxon>
        <taxon>Astrocoeniina</taxon>
        <taxon>Pocilloporidae</taxon>
        <taxon>Pocillopora</taxon>
    </lineage>
</organism>
<dbReference type="PROSITE" id="PS50005">
    <property type="entry name" value="TPR"/>
    <property type="match status" value="1"/>
</dbReference>
<protein>
    <recommendedName>
        <fullName evidence="3">CARD domain-containing protein</fullName>
    </recommendedName>
</protein>
<dbReference type="InterPro" id="IPR011990">
    <property type="entry name" value="TPR-like_helical_dom_sf"/>
</dbReference>
<name>A0AAU9X8S1_9CNID</name>
<dbReference type="InterPro" id="IPR036388">
    <property type="entry name" value="WH-like_DNA-bd_sf"/>
</dbReference>
<dbReference type="InterPro" id="IPR019734">
    <property type="entry name" value="TPR_rpt"/>
</dbReference>
<feature type="repeat" description="TPR" evidence="1">
    <location>
        <begin position="723"/>
        <end position="756"/>
    </location>
</feature>
<evidence type="ECO:0000259" key="3">
    <source>
        <dbReference type="PROSITE" id="PS50209"/>
    </source>
</evidence>
<dbReference type="Gene3D" id="1.10.533.10">
    <property type="entry name" value="Death Domain, Fas"/>
    <property type="match status" value="1"/>
</dbReference>
<dbReference type="InterPro" id="IPR001315">
    <property type="entry name" value="CARD"/>
</dbReference>
<dbReference type="InterPro" id="IPR011029">
    <property type="entry name" value="DEATH-like_dom_sf"/>
</dbReference>
<dbReference type="GO" id="GO:0016887">
    <property type="term" value="F:ATP hydrolysis activity"/>
    <property type="evidence" value="ECO:0007669"/>
    <property type="project" value="InterPro"/>
</dbReference>
<dbReference type="InterPro" id="IPR049945">
    <property type="entry name" value="AAA_22"/>
</dbReference>
<feature type="coiled-coil region" evidence="2">
    <location>
        <begin position="749"/>
        <end position="776"/>
    </location>
</feature>
<dbReference type="Pfam" id="PF13401">
    <property type="entry name" value="AAA_22"/>
    <property type="match status" value="1"/>
</dbReference>
<dbReference type="SUPFAM" id="SSF48452">
    <property type="entry name" value="TPR-like"/>
    <property type="match status" value="1"/>
</dbReference>
<dbReference type="Gene3D" id="1.10.10.10">
    <property type="entry name" value="Winged helix-like DNA-binding domain superfamily/Winged helix DNA-binding domain"/>
    <property type="match status" value="1"/>
</dbReference>
<dbReference type="EMBL" id="CALNXJ010000032">
    <property type="protein sequence ID" value="CAH3139095.1"/>
    <property type="molecule type" value="Genomic_DNA"/>
</dbReference>
<keyword evidence="2" id="KW-0175">Coiled coil</keyword>
<accession>A0AAU9X8S1</accession>
<keyword evidence="5" id="KW-1185">Reference proteome</keyword>
<dbReference type="InterPro" id="IPR027417">
    <property type="entry name" value="P-loop_NTPase"/>
</dbReference>
<dbReference type="SUPFAM" id="SSF52540">
    <property type="entry name" value="P-loop containing nucleoside triphosphate hydrolases"/>
    <property type="match status" value="1"/>
</dbReference>
<feature type="domain" description="CARD" evidence="3">
    <location>
        <begin position="1"/>
        <end position="75"/>
    </location>
</feature>
<dbReference type="SMART" id="SM00114">
    <property type="entry name" value="CARD"/>
    <property type="match status" value="1"/>
</dbReference>
<dbReference type="Proteomes" id="UP001159428">
    <property type="component" value="Unassembled WGS sequence"/>
</dbReference>
<evidence type="ECO:0000313" key="5">
    <source>
        <dbReference type="Proteomes" id="UP001159428"/>
    </source>
</evidence>
<evidence type="ECO:0000313" key="4">
    <source>
        <dbReference type="EMBL" id="CAH3139095.1"/>
    </source>
</evidence>
<dbReference type="Gene3D" id="1.25.40.10">
    <property type="entry name" value="Tetratricopeptide repeat domain"/>
    <property type="match status" value="1"/>
</dbReference>
<reference evidence="4 5" key="1">
    <citation type="submission" date="2022-05" db="EMBL/GenBank/DDBJ databases">
        <authorList>
            <consortium name="Genoscope - CEA"/>
            <person name="William W."/>
        </authorList>
    </citation>
    <scope>NUCLEOTIDE SEQUENCE [LARGE SCALE GENOMIC DNA]</scope>
</reference>